<name>A0A9P8TI36_9ASCO</name>
<reference evidence="2" key="2">
    <citation type="submission" date="2021-01" db="EMBL/GenBank/DDBJ databases">
        <authorList>
            <person name="Schikora-Tamarit M.A."/>
        </authorList>
    </citation>
    <scope>NUCLEOTIDE SEQUENCE</scope>
    <source>
        <strain evidence="2">CBS6341</strain>
    </source>
</reference>
<proteinExistence type="predicted"/>
<accession>A0A9P8TI36</accession>
<protein>
    <recommendedName>
        <fullName evidence="1">Copper-fist domain-containing protein</fullName>
    </recommendedName>
</protein>
<sequence>MLILNNVLYSCRPCIITGHGQECTHATSQGGLVSLHESIVVSPTGIKGHPFGRNGGSYRLVTWLPQVKQIIEPNSHKDQEILFSKYLKVDGNKKIGKSIQILDPNSPVLLKPAQEFDILPMGIGRLVHNTKNIGPFCEGRPPIPSDLEPKDASEMIDLTKLDGPVIFRPLKIKDNSTKYIGSEMDTSANNDKPIEDTGSTKTNLHSLTLEHKNVVNSDVLSKKDSSKSHFSRKMRDRSNIDISIETIQRSNFYDFKHGNHKLHNDNDNNFEENHKYHEEKNPDIDESYDESFSIIEDYSFFHEDSSLIGPSKHLVNKLPESINSSCSKQQANFVMEKSRSKHHSKTIKCLDNRVSTTIDEDLLSQIDGFLTIDPTFLIKR</sequence>
<keyword evidence="3" id="KW-1185">Reference proteome</keyword>
<comment type="caution">
    <text evidence="2">The sequence shown here is derived from an EMBL/GenBank/DDBJ whole genome shotgun (WGS) entry which is preliminary data.</text>
</comment>
<evidence type="ECO:0000313" key="2">
    <source>
        <dbReference type="EMBL" id="KAH3679651.1"/>
    </source>
</evidence>
<organism evidence="2 3">
    <name type="scientific">Wickerhamomyces mucosus</name>
    <dbReference type="NCBI Taxonomy" id="1378264"/>
    <lineage>
        <taxon>Eukaryota</taxon>
        <taxon>Fungi</taxon>
        <taxon>Dikarya</taxon>
        <taxon>Ascomycota</taxon>
        <taxon>Saccharomycotina</taxon>
        <taxon>Saccharomycetes</taxon>
        <taxon>Phaffomycetales</taxon>
        <taxon>Wickerhamomycetaceae</taxon>
        <taxon>Wickerhamomyces</taxon>
    </lineage>
</organism>
<reference evidence="2" key="1">
    <citation type="journal article" date="2021" name="Open Biol.">
        <title>Shared evolutionary footprints suggest mitochondrial oxidative damage underlies multiple complex I losses in fungi.</title>
        <authorList>
            <person name="Schikora-Tamarit M.A."/>
            <person name="Marcet-Houben M."/>
            <person name="Nosek J."/>
            <person name="Gabaldon T."/>
        </authorList>
    </citation>
    <scope>NUCLEOTIDE SEQUENCE</scope>
    <source>
        <strain evidence="2">CBS6341</strain>
    </source>
</reference>
<dbReference type="EMBL" id="JAEUBF010000264">
    <property type="protein sequence ID" value="KAH3679651.1"/>
    <property type="molecule type" value="Genomic_DNA"/>
</dbReference>
<dbReference type="PROSITE" id="PS50073">
    <property type="entry name" value="COPPER_FIST_2"/>
    <property type="match status" value="1"/>
</dbReference>
<dbReference type="GO" id="GO:0003677">
    <property type="term" value="F:DNA binding"/>
    <property type="evidence" value="ECO:0007669"/>
    <property type="project" value="InterPro"/>
</dbReference>
<feature type="domain" description="Copper-fist" evidence="1">
    <location>
        <begin position="1"/>
        <end position="51"/>
    </location>
</feature>
<evidence type="ECO:0000313" key="3">
    <source>
        <dbReference type="Proteomes" id="UP000769528"/>
    </source>
</evidence>
<dbReference type="InterPro" id="IPR001083">
    <property type="entry name" value="Cu_fist_DNA-bd_dom"/>
</dbReference>
<gene>
    <name evidence="2" type="ORF">WICMUC_000791</name>
</gene>
<dbReference type="GO" id="GO:0003700">
    <property type="term" value="F:DNA-binding transcription factor activity"/>
    <property type="evidence" value="ECO:0007669"/>
    <property type="project" value="InterPro"/>
</dbReference>
<evidence type="ECO:0000259" key="1">
    <source>
        <dbReference type="PROSITE" id="PS50073"/>
    </source>
</evidence>
<dbReference type="OrthoDB" id="3981212at2759"/>
<dbReference type="AlphaFoldDB" id="A0A9P8TI36"/>
<dbReference type="Proteomes" id="UP000769528">
    <property type="component" value="Unassembled WGS sequence"/>
</dbReference>
<dbReference type="GO" id="GO:0005507">
    <property type="term" value="F:copper ion binding"/>
    <property type="evidence" value="ECO:0007669"/>
    <property type="project" value="InterPro"/>
</dbReference>